<dbReference type="Gene3D" id="1.20.58.90">
    <property type="match status" value="1"/>
</dbReference>
<keyword evidence="5" id="KW-0653">Protein transport</keyword>
<name>A8PTZ5_MALGO</name>
<dbReference type="InterPro" id="IPR015260">
    <property type="entry name" value="Syntaxin-6/10/61_N"/>
</dbReference>
<keyword evidence="7" id="KW-0333">Golgi apparatus</keyword>
<evidence type="ECO:0000256" key="3">
    <source>
        <dbReference type="ARBA" id="ARBA00022448"/>
    </source>
</evidence>
<accession>A8PTZ5</accession>
<dbReference type="GO" id="GO:0000139">
    <property type="term" value="C:Golgi membrane"/>
    <property type="evidence" value="ECO:0007669"/>
    <property type="project" value="UniProtKB-SubCell"/>
</dbReference>
<evidence type="ECO:0000256" key="1">
    <source>
        <dbReference type="ARBA" id="ARBA00004409"/>
    </source>
</evidence>
<evidence type="ECO:0000313" key="13">
    <source>
        <dbReference type="Proteomes" id="UP000008837"/>
    </source>
</evidence>
<dbReference type="PROSITE" id="PS50192">
    <property type="entry name" value="T_SNARE"/>
    <property type="match status" value="1"/>
</dbReference>
<gene>
    <name evidence="12" type="ORF">MGL_0503</name>
</gene>
<evidence type="ECO:0000256" key="7">
    <source>
        <dbReference type="ARBA" id="ARBA00023034"/>
    </source>
</evidence>
<evidence type="ECO:0000256" key="2">
    <source>
        <dbReference type="ARBA" id="ARBA00009063"/>
    </source>
</evidence>
<dbReference type="AlphaFoldDB" id="A8PTZ5"/>
<evidence type="ECO:0000256" key="4">
    <source>
        <dbReference type="ARBA" id="ARBA00022692"/>
    </source>
</evidence>
<reference evidence="12 13" key="1">
    <citation type="journal article" date="2007" name="Proc. Natl. Acad. Sci. U.S.A.">
        <title>Dandruff-associated Malassezia genomes reveal convergent and divergent virulence traits shared with plant and human fungal pathogens.</title>
        <authorList>
            <person name="Xu J."/>
            <person name="Saunders C.W."/>
            <person name="Hu P."/>
            <person name="Grant R.A."/>
            <person name="Boekhout T."/>
            <person name="Kuramae E.E."/>
            <person name="Kronstad J.W."/>
            <person name="Deangelis Y.M."/>
            <person name="Reeder N.L."/>
            <person name="Johnstone K.R."/>
            <person name="Leland M."/>
            <person name="Fieno A.M."/>
            <person name="Begley W.M."/>
            <person name="Sun Y."/>
            <person name="Lacey M.P."/>
            <person name="Chaudhary T."/>
            <person name="Keough T."/>
            <person name="Chu L."/>
            <person name="Sears R."/>
            <person name="Yuan B."/>
            <person name="Dawson T.L.Jr."/>
        </authorList>
    </citation>
    <scope>NUCLEOTIDE SEQUENCE [LARGE SCALE GENOMIC DNA]</scope>
    <source>
        <strain evidence="13">ATCC MYA-4612 / CBS 7966</strain>
    </source>
</reference>
<dbReference type="Proteomes" id="UP000008837">
    <property type="component" value="Unassembled WGS sequence"/>
</dbReference>
<organism evidence="12 13">
    <name type="scientific">Malassezia globosa (strain ATCC MYA-4612 / CBS 7966)</name>
    <name type="common">Dandruff-associated fungus</name>
    <dbReference type="NCBI Taxonomy" id="425265"/>
    <lineage>
        <taxon>Eukaryota</taxon>
        <taxon>Fungi</taxon>
        <taxon>Dikarya</taxon>
        <taxon>Basidiomycota</taxon>
        <taxon>Ustilaginomycotina</taxon>
        <taxon>Malasseziomycetes</taxon>
        <taxon>Malasseziales</taxon>
        <taxon>Malasseziaceae</taxon>
        <taxon>Malassezia</taxon>
    </lineage>
</organism>
<dbReference type="OMA" id="NDCCIGL"/>
<dbReference type="GeneID" id="5857034"/>
<evidence type="ECO:0000313" key="12">
    <source>
        <dbReference type="EMBL" id="EDP45514.1"/>
    </source>
</evidence>
<dbReference type="KEGG" id="mgl:MGL_0503"/>
<keyword evidence="13" id="KW-1185">Reference proteome</keyword>
<evidence type="ECO:0000256" key="10">
    <source>
        <dbReference type="SAM" id="Phobius"/>
    </source>
</evidence>
<dbReference type="VEuPathDB" id="FungiDB:MGL_0503"/>
<dbReference type="RefSeq" id="XP_001732728.1">
    <property type="nucleotide sequence ID" value="XM_001732676.1"/>
</dbReference>
<keyword evidence="6 10" id="KW-1133">Transmembrane helix</keyword>
<sequence>MSQDPYHDYEREIKQALGNAETLSRDAPFDASARKALENTLDSLRQDLSDVQQTVNIVEQSDSERFGIDANELARRKTFIAKCVRELKQLSGSLTVSEPVASGSLAWEREQQQMLLANQDQALDTIGTSLSTLRSQAHLIGQETDEQVLMLGELDADVDQTQTRLQRAMTRMDQFVARTDAKLGGWCVWILIVVLLLLLLLVLLL</sequence>
<dbReference type="Gene3D" id="1.20.5.110">
    <property type="match status" value="1"/>
</dbReference>
<dbReference type="SUPFAM" id="SSF47661">
    <property type="entry name" value="t-snare proteins"/>
    <property type="match status" value="1"/>
</dbReference>
<evidence type="ECO:0000256" key="9">
    <source>
        <dbReference type="SAM" id="MobiDB-lite"/>
    </source>
</evidence>
<evidence type="ECO:0000259" key="11">
    <source>
        <dbReference type="PROSITE" id="PS50192"/>
    </source>
</evidence>
<dbReference type="EMBL" id="AAYY01000001">
    <property type="protein sequence ID" value="EDP45514.1"/>
    <property type="molecule type" value="Genomic_DNA"/>
</dbReference>
<dbReference type="InParanoid" id="A8PTZ5"/>
<proteinExistence type="inferred from homology"/>
<dbReference type="PANTHER" id="PTHR12791">
    <property type="entry name" value="GOLGI SNARE BET1-RELATED"/>
    <property type="match status" value="1"/>
</dbReference>
<feature type="region of interest" description="Disordered" evidence="9">
    <location>
        <begin position="1"/>
        <end position="25"/>
    </location>
</feature>
<dbReference type="InterPro" id="IPR000727">
    <property type="entry name" value="T_SNARE_dom"/>
</dbReference>
<protein>
    <recommendedName>
        <fullName evidence="11">t-SNARE coiled-coil homology domain-containing protein</fullName>
    </recommendedName>
</protein>
<dbReference type="GO" id="GO:0048193">
    <property type="term" value="P:Golgi vesicle transport"/>
    <property type="evidence" value="ECO:0007669"/>
    <property type="project" value="InterPro"/>
</dbReference>
<dbReference type="OrthoDB" id="546861at2759"/>
<dbReference type="SMART" id="SM00397">
    <property type="entry name" value="t_SNARE"/>
    <property type="match status" value="1"/>
</dbReference>
<evidence type="ECO:0000256" key="8">
    <source>
        <dbReference type="ARBA" id="ARBA00023136"/>
    </source>
</evidence>
<dbReference type="FunCoup" id="A8PTZ5">
    <property type="interactions" value="212"/>
</dbReference>
<dbReference type="STRING" id="425265.A8PTZ5"/>
<dbReference type="InterPro" id="IPR010989">
    <property type="entry name" value="SNARE"/>
</dbReference>
<evidence type="ECO:0000256" key="5">
    <source>
        <dbReference type="ARBA" id="ARBA00022927"/>
    </source>
</evidence>
<evidence type="ECO:0000256" key="6">
    <source>
        <dbReference type="ARBA" id="ARBA00022989"/>
    </source>
</evidence>
<comment type="subcellular location">
    <subcellularLocation>
        <location evidence="1">Golgi apparatus membrane</location>
        <topology evidence="1">Single-pass type IV membrane protein</topology>
    </subcellularLocation>
</comment>
<dbReference type="SUPFAM" id="SSF58038">
    <property type="entry name" value="SNARE fusion complex"/>
    <property type="match status" value="1"/>
</dbReference>
<feature type="domain" description="T-SNARE coiled-coil homology" evidence="11">
    <location>
        <begin position="113"/>
        <end position="175"/>
    </location>
</feature>
<dbReference type="Pfam" id="PF09177">
    <property type="entry name" value="STX6_10_61_N"/>
    <property type="match status" value="1"/>
</dbReference>
<comment type="caution">
    <text evidence="12">The sequence shown here is derived from an EMBL/GenBank/DDBJ whole genome shotgun (WGS) entry which is preliminary data.</text>
</comment>
<keyword evidence="4 10" id="KW-0812">Transmembrane</keyword>
<dbReference type="CDD" id="cd15851">
    <property type="entry name" value="SNARE_Syntaxin6"/>
    <property type="match status" value="1"/>
</dbReference>
<dbReference type="Pfam" id="PF05739">
    <property type="entry name" value="SNARE"/>
    <property type="match status" value="1"/>
</dbReference>
<feature type="compositionally biased region" description="Basic and acidic residues" evidence="9">
    <location>
        <begin position="1"/>
        <end position="14"/>
    </location>
</feature>
<keyword evidence="8 10" id="KW-0472">Membrane</keyword>
<feature type="transmembrane region" description="Helical" evidence="10">
    <location>
        <begin position="183"/>
        <end position="204"/>
    </location>
</feature>
<dbReference type="GO" id="GO:0015031">
    <property type="term" value="P:protein transport"/>
    <property type="evidence" value="ECO:0007669"/>
    <property type="project" value="UniProtKB-KW"/>
</dbReference>
<comment type="similarity">
    <text evidence="2">Belongs to the syntaxin family.</text>
</comment>
<keyword evidence="3" id="KW-0813">Transport</keyword>